<evidence type="ECO:0000256" key="2">
    <source>
        <dbReference type="ARBA" id="ARBA00009780"/>
    </source>
</evidence>
<feature type="binding site" evidence="7">
    <location>
        <position position="39"/>
    </location>
    <ligand>
        <name>Ca(2+)</name>
        <dbReference type="ChEBI" id="CHEBI:29108"/>
    </ligand>
</feature>
<dbReference type="InterPro" id="IPR008901">
    <property type="entry name" value="ACER"/>
</dbReference>
<protein>
    <submittedName>
        <fullName evidence="10">Alkaline ceramidase family protein</fullName>
    </submittedName>
</protein>
<keyword evidence="6 9" id="KW-0472">Membrane</keyword>
<keyword evidence="3 9" id="KW-0812">Transmembrane</keyword>
<keyword evidence="7" id="KW-0479">Metal-binding</keyword>
<dbReference type="PANTHER" id="PTHR46187:SF1">
    <property type="entry name" value="ALKALINE PHYTOCERAMIDASE"/>
    <property type="match status" value="1"/>
</dbReference>
<feature type="binding site" evidence="8">
    <location>
        <position position="231"/>
    </location>
    <ligand>
        <name>Zn(2+)</name>
        <dbReference type="ChEBI" id="CHEBI:29105"/>
        <note>catalytic</note>
    </ligand>
</feature>
<dbReference type="AlphaFoldDB" id="A0A6A5ZNB2"/>
<comment type="subcellular location">
    <subcellularLocation>
        <location evidence="1">Membrane</location>
        <topology evidence="1">Multi-pass membrane protein</topology>
    </subcellularLocation>
</comment>
<evidence type="ECO:0000256" key="9">
    <source>
        <dbReference type="SAM" id="Phobius"/>
    </source>
</evidence>
<evidence type="ECO:0000256" key="1">
    <source>
        <dbReference type="ARBA" id="ARBA00004141"/>
    </source>
</evidence>
<evidence type="ECO:0000256" key="3">
    <source>
        <dbReference type="ARBA" id="ARBA00022692"/>
    </source>
</evidence>
<comment type="cofactor">
    <cofactor evidence="8">
        <name>Zn(2+)</name>
        <dbReference type="ChEBI" id="CHEBI:29105"/>
    </cofactor>
</comment>
<organism evidence="10 11">
    <name type="scientific">Lophiotrema nucula</name>
    <dbReference type="NCBI Taxonomy" id="690887"/>
    <lineage>
        <taxon>Eukaryota</taxon>
        <taxon>Fungi</taxon>
        <taxon>Dikarya</taxon>
        <taxon>Ascomycota</taxon>
        <taxon>Pezizomycotina</taxon>
        <taxon>Dothideomycetes</taxon>
        <taxon>Pleosporomycetidae</taxon>
        <taxon>Pleosporales</taxon>
        <taxon>Lophiotremataceae</taxon>
        <taxon>Lophiotrema</taxon>
    </lineage>
</organism>
<comment type="similarity">
    <text evidence="2">Belongs to the alkaline ceramidase family.</text>
</comment>
<keyword evidence="11" id="KW-1185">Reference proteome</keyword>
<dbReference type="Proteomes" id="UP000799770">
    <property type="component" value="Unassembled WGS sequence"/>
</dbReference>
<evidence type="ECO:0000256" key="8">
    <source>
        <dbReference type="PIRSR" id="PIRSR608901-2"/>
    </source>
</evidence>
<dbReference type="GO" id="GO:0046514">
    <property type="term" value="P:ceramide catabolic process"/>
    <property type="evidence" value="ECO:0007669"/>
    <property type="project" value="TreeGrafter"/>
</dbReference>
<dbReference type="GO" id="GO:0046872">
    <property type="term" value="F:metal ion binding"/>
    <property type="evidence" value="ECO:0007669"/>
    <property type="project" value="UniProtKB-KW"/>
</dbReference>
<evidence type="ECO:0000313" key="10">
    <source>
        <dbReference type="EMBL" id="KAF2120484.1"/>
    </source>
</evidence>
<feature type="binding site" evidence="7">
    <location>
        <position position="28"/>
    </location>
    <ligand>
        <name>Ca(2+)</name>
        <dbReference type="ChEBI" id="CHEBI:29108"/>
    </ligand>
</feature>
<accession>A0A6A5ZNB2</accession>
<feature type="transmembrane region" description="Helical" evidence="9">
    <location>
        <begin position="150"/>
        <end position="168"/>
    </location>
</feature>
<evidence type="ECO:0000256" key="7">
    <source>
        <dbReference type="PIRSR" id="PIRSR608901-1"/>
    </source>
</evidence>
<name>A0A6A5ZNB2_9PLEO</name>
<keyword evidence="8" id="KW-0862">Zinc</keyword>
<feature type="transmembrane region" description="Helical" evidence="9">
    <location>
        <begin position="188"/>
        <end position="205"/>
    </location>
</feature>
<dbReference type="Pfam" id="PF05875">
    <property type="entry name" value="Ceramidase"/>
    <property type="match status" value="1"/>
</dbReference>
<gene>
    <name evidence="10" type="ORF">BDV96DRAFT_485346</name>
</gene>
<keyword evidence="7" id="KW-0106">Calcium</keyword>
<keyword evidence="4" id="KW-0378">Hydrolase</keyword>
<dbReference type="PANTHER" id="PTHR46187">
    <property type="entry name" value="ALKALINE CERAMIDASE 3"/>
    <property type="match status" value="1"/>
</dbReference>
<evidence type="ECO:0000313" key="11">
    <source>
        <dbReference type="Proteomes" id="UP000799770"/>
    </source>
</evidence>
<dbReference type="OrthoDB" id="187171at2759"/>
<evidence type="ECO:0000256" key="4">
    <source>
        <dbReference type="ARBA" id="ARBA00022801"/>
    </source>
</evidence>
<evidence type="ECO:0000256" key="6">
    <source>
        <dbReference type="ARBA" id="ARBA00023136"/>
    </source>
</evidence>
<dbReference type="GO" id="GO:0016811">
    <property type="term" value="F:hydrolase activity, acting on carbon-nitrogen (but not peptide) bonds, in linear amides"/>
    <property type="evidence" value="ECO:0007669"/>
    <property type="project" value="InterPro"/>
</dbReference>
<proteinExistence type="inferred from homology"/>
<keyword evidence="5 9" id="KW-1133">Transmembrane helix</keyword>
<dbReference type="EMBL" id="ML977313">
    <property type="protein sequence ID" value="KAF2120484.1"/>
    <property type="molecule type" value="Genomic_DNA"/>
</dbReference>
<reference evidence="10" key="1">
    <citation type="journal article" date="2020" name="Stud. Mycol.">
        <title>101 Dothideomycetes genomes: a test case for predicting lifestyles and emergence of pathogens.</title>
        <authorList>
            <person name="Haridas S."/>
            <person name="Albert R."/>
            <person name="Binder M."/>
            <person name="Bloem J."/>
            <person name="Labutti K."/>
            <person name="Salamov A."/>
            <person name="Andreopoulos B."/>
            <person name="Baker S."/>
            <person name="Barry K."/>
            <person name="Bills G."/>
            <person name="Bluhm B."/>
            <person name="Cannon C."/>
            <person name="Castanera R."/>
            <person name="Culley D."/>
            <person name="Daum C."/>
            <person name="Ezra D."/>
            <person name="Gonzalez J."/>
            <person name="Henrissat B."/>
            <person name="Kuo A."/>
            <person name="Liang C."/>
            <person name="Lipzen A."/>
            <person name="Lutzoni F."/>
            <person name="Magnuson J."/>
            <person name="Mondo S."/>
            <person name="Nolan M."/>
            <person name="Ohm R."/>
            <person name="Pangilinan J."/>
            <person name="Park H.-J."/>
            <person name="Ramirez L."/>
            <person name="Alfaro M."/>
            <person name="Sun H."/>
            <person name="Tritt A."/>
            <person name="Yoshinaga Y."/>
            <person name="Zwiers L.-H."/>
            <person name="Turgeon B."/>
            <person name="Goodwin S."/>
            <person name="Spatafora J."/>
            <person name="Crous P."/>
            <person name="Grigoriev I."/>
        </authorList>
    </citation>
    <scope>NUCLEOTIDE SEQUENCE</scope>
    <source>
        <strain evidence="10">CBS 627.86</strain>
    </source>
</reference>
<feature type="transmembrane region" description="Helical" evidence="9">
    <location>
        <begin position="232"/>
        <end position="253"/>
    </location>
</feature>
<sequence>MGAFSWPYGESPGSGVYGPTTSNHNFCEEDFIITPYIGEFINTLTNITYVIYGAHGLRRVQPRKDGGLFSTLAFPYWGLIGVGLLSGWYHSTLKYHSQMGDDLSMLLAAGSLLQQILTFNKPQDERIRTTIYILGGNIAVSIYHCWADEIIMHEIAFAVMVFLAGRKVRQLIRERIKSPEAKKRLRKLASLGTYCGAFGYFLWSIDYHLCSYVTRFKRSIGLPWGFIFELHGWWHIFTGIGAYIGMALGEYLVTTEEGTTDRIEEGFVWPVRAVLRDLEGTTPKKEM</sequence>
<feature type="transmembrane region" description="Helical" evidence="9">
    <location>
        <begin position="68"/>
        <end position="91"/>
    </location>
</feature>
<feature type="binding site" evidence="8">
    <location>
        <position position="90"/>
    </location>
    <ligand>
        <name>Zn(2+)</name>
        <dbReference type="ChEBI" id="CHEBI:29105"/>
        <note>catalytic</note>
    </ligand>
</feature>
<evidence type="ECO:0000256" key="5">
    <source>
        <dbReference type="ARBA" id="ARBA00022989"/>
    </source>
</evidence>
<dbReference type="GO" id="GO:0005789">
    <property type="term" value="C:endoplasmic reticulum membrane"/>
    <property type="evidence" value="ECO:0007669"/>
    <property type="project" value="TreeGrafter"/>
</dbReference>
<dbReference type="GO" id="GO:0046513">
    <property type="term" value="P:ceramide biosynthetic process"/>
    <property type="evidence" value="ECO:0007669"/>
    <property type="project" value="TreeGrafter"/>
</dbReference>
<feature type="binding site" evidence="8">
    <location>
        <position position="235"/>
    </location>
    <ligand>
        <name>Zn(2+)</name>
        <dbReference type="ChEBI" id="CHEBI:29105"/>
        <note>catalytic</note>
    </ligand>
</feature>